<keyword evidence="2" id="KW-1185">Reference proteome</keyword>
<dbReference type="Proteomes" id="UP000649328">
    <property type="component" value="Unassembled WGS sequence"/>
</dbReference>
<evidence type="ECO:0000313" key="1">
    <source>
        <dbReference type="EMBL" id="KAF8002362.1"/>
    </source>
</evidence>
<comment type="caution">
    <text evidence="1">The sequence shown here is derived from an EMBL/GenBank/DDBJ whole genome shotgun (WGS) entry which is preliminary data.</text>
</comment>
<gene>
    <name evidence="1" type="ORF">HF325_003327</name>
</gene>
<protein>
    <submittedName>
        <fullName evidence="1">Uncharacterized protein</fullName>
    </submittedName>
</protein>
<proteinExistence type="predicted"/>
<reference evidence="1" key="1">
    <citation type="submission" date="2020-10" db="EMBL/GenBank/DDBJ databases">
        <title>The Whole-Genome Sequence of Metschnikowia persimmonesis, a Novel Endophytic Yeast Species Isolated from Medicinal Plant Diospyros kaki Thumb.</title>
        <authorList>
            <person name="Rahmat E."/>
            <person name="Kang Y."/>
        </authorList>
    </citation>
    <scope>NUCLEOTIDE SEQUENCE</scope>
    <source>
        <strain evidence="1">KIOM G15050</strain>
    </source>
</reference>
<dbReference type="EMBL" id="JACBPP010000004">
    <property type="protein sequence ID" value="KAF8002362.1"/>
    <property type="molecule type" value="Genomic_DNA"/>
</dbReference>
<organism evidence="1 2">
    <name type="scientific">Metschnikowia pulcherrima</name>
    <dbReference type="NCBI Taxonomy" id="27326"/>
    <lineage>
        <taxon>Eukaryota</taxon>
        <taxon>Fungi</taxon>
        <taxon>Dikarya</taxon>
        <taxon>Ascomycota</taxon>
        <taxon>Saccharomycotina</taxon>
        <taxon>Pichiomycetes</taxon>
        <taxon>Metschnikowiaceae</taxon>
        <taxon>Metschnikowia</taxon>
    </lineage>
</organism>
<evidence type="ECO:0000313" key="2">
    <source>
        <dbReference type="Proteomes" id="UP000649328"/>
    </source>
</evidence>
<sequence length="219" mass="25597">MTSFVKERSFDSEAFAKVQPKIDRDIQDVAECVHKKAPDDTLLLSQLEFVKSTSQDYLHAVEYLRYYTSYNNSQQLARSVIKLNVFLSTLQDSFGIPKRDIIDYDDFIAKNIDLLELWASMFLQLKELPPGMDGFFDFQYARARQRLQWLACHGKDHGSWNAATISTAADRVYLYYKSIVENGQSLKRKFKGSLRGKKENRARNNRNPWQISRLCYLKR</sequence>
<name>A0A8H7GTM1_9ASCO</name>
<accession>A0A8H7GTM1</accession>
<dbReference type="AlphaFoldDB" id="A0A8H7GTM1"/>